<evidence type="ECO:0000256" key="2">
    <source>
        <dbReference type="ARBA" id="ARBA00022614"/>
    </source>
</evidence>
<evidence type="ECO:0000256" key="1">
    <source>
        <dbReference type="ARBA" id="ARBA00008894"/>
    </source>
</evidence>
<comment type="similarity">
    <text evidence="1">Belongs to the disease resistance NB-LRR family.</text>
</comment>
<proteinExistence type="inferred from homology"/>
<evidence type="ECO:0000256" key="3">
    <source>
        <dbReference type="ARBA" id="ARBA00022737"/>
    </source>
</evidence>
<feature type="domain" description="NB-ARC" evidence="7">
    <location>
        <begin position="159"/>
        <end position="322"/>
    </location>
</feature>
<dbReference type="GO" id="GO:0006952">
    <property type="term" value="P:defense response"/>
    <property type="evidence" value="ECO:0007669"/>
    <property type="project" value="UniProtKB-KW"/>
</dbReference>
<dbReference type="Proteomes" id="UP001604277">
    <property type="component" value="Unassembled WGS sequence"/>
</dbReference>
<sequence>MDSIVSATIEVTLEKLLAIATEEFNLAVLKDADRRQVSDEAVKLWLKKLEDVAYDADNALDEIIYENLRHTVQIQNQMKPKVCLYFSFYNPLAFRRKMAHKINNINVNFKRINDEAGLHGFLRRVAESAPSQPQVKETDAITADPVFVGRQNDESKFVEQITGEINDVFSVLPIVGMGGIGKTTLARRIFNHPRTETHFDERIWVCVSEKFDVPKILKSILVSLMETFQGDSRHAVMDALRKKLKDKRCLIVLDDLWNDKREEWDDLKNALMGVNPNKGNVIIVTTHNESVASIVNPHNWYNLEKLSEDDCWSIIKAKAFESGDVPELFQTIGKAIAQQCRGSPLAANMMGAVLRGKEIDDWKSIQDIEPSNIEGYQNSMVKVLSFDHLPSSSLKECSAYCSIFPKDSLI</sequence>
<feature type="domain" description="Disease resistance N-terminal" evidence="8">
    <location>
        <begin position="27"/>
        <end position="76"/>
    </location>
</feature>
<dbReference type="PRINTS" id="PR00364">
    <property type="entry name" value="DISEASERSIST"/>
</dbReference>
<comment type="caution">
    <text evidence="9">The sequence shown here is derived from an EMBL/GenBank/DDBJ whole genome shotgun (WGS) entry which is preliminary data.</text>
</comment>
<dbReference type="EMBL" id="JBFOLJ010000007">
    <property type="protein sequence ID" value="KAL2520281.1"/>
    <property type="molecule type" value="Genomic_DNA"/>
</dbReference>
<dbReference type="InterPro" id="IPR042197">
    <property type="entry name" value="Apaf_helical"/>
</dbReference>
<keyword evidence="3" id="KW-0677">Repeat</keyword>
<evidence type="ECO:0000313" key="10">
    <source>
        <dbReference type="Proteomes" id="UP001604277"/>
    </source>
</evidence>
<organism evidence="9 10">
    <name type="scientific">Forsythia ovata</name>
    <dbReference type="NCBI Taxonomy" id="205694"/>
    <lineage>
        <taxon>Eukaryota</taxon>
        <taxon>Viridiplantae</taxon>
        <taxon>Streptophyta</taxon>
        <taxon>Embryophyta</taxon>
        <taxon>Tracheophyta</taxon>
        <taxon>Spermatophyta</taxon>
        <taxon>Magnoliopsida</taxon>
        <taxon>eudicotyledons</taxon>
        <taxon>Gunneridae</taxon>
        <taxon>Pentapetalae</taxon>
        <taxon>asterids</taxon>
        <taxon>lamiids</taxon>
        <taxon>Lamiales</taxon>
        <taxon>Oleaceae</taxon>
        <taxon>Forsythieae</taxon>
        <taxon>Forsythia</taxon>
    </lineage>
</organism>
<accession>A0ABD1U5J8</accession>
<dbReference type="SUPFAM" id="SSF52540">
    <property type="entry name" value="P-loop containing nucleoside triphosphate hydrolases"/>
    <property type="match status" value="1"/>
</dbReference>
<keyword evidence="6" id="KW-0067">ATP-binding</keyword>
<evidence type="ECO:0000313" key="9">
    <source>
        <dbReference type="EMBL" id="KAL2520281.1"/>
    </source>
</evidence>
<dbReference type="PANTHER" id="PTHR36766">
    <property type="entry name" value="PLANT BROAD-SPECTRUM MILDEW RESISTANCE PROTEIN RPW8"/>
    <property type="match status" value="1"/>
</dbReference>
<gene>
    <name evidence="9" type="ORF">Fot_24204</name>
</gene>
<reference evidence="10" key="1">
    <citation type="submission" date="2024-07" db="EMBL/GenBank/DDBJ databases">
        <title>Two chromosome-level genome assemblies of Korean endemic species Abeliophyllum distichum and Forsythia ovata (Oleaceae).</title>
        <authorList>
            <person name="Jang H."/>
        </authorList>
    </citation>
    <scope>NUCLEOTIDE SEQUENCE [LARGE SCALE GENOMIC DNA]</scope>
</reference>
<evidence type="ECO:0000259" key="8">
    <source>
        <dbReference type="Pfam" id="PF18052"/>
    </source>
</evidence>
<dbReference type="InterPro" id="IPR041118">
    <property type="entry name" value="Rx_N"/>
</dbReference>
<dbReference type="InterPro" id="IPR002182">
    <property type="entry name" value="NB-ARC"/>
</dbReference>
<evidence type="ECO:0000256" key="4">
    <source>
        <dbReference type="ARBA" id="ARBA00022741"/>
    </source>
</evidence>
<keyword evidence="10" id="KW-1185">Reference proteome</keyword>
<evidence type="ECO:0000259" key="7">
    <source>
        <dbReference type="Pfam" id="PF00931"/>
    </source>
</evidence>
<keyword evidence="5" id="KW-0611">Plant defense</keyword>
<keyword evidence="4" id="KW-0547">Nucleotide-binding</keyword>
<dbReference type="Gene3D" id="1.10.8.430">
    <property type="entry name" value="Helical domain of apoptotic protease-activating factors"/>
    <property type="match status" value="1"/>
</dbReference>
<dbReference type="FunFam" id="3.40.50.300:FF:001091">
    <property type="entry name" value="Probable disease resistance protein At1g61300"/>
    <property type="match status" value="1"/>
</dbReference>
<dbReference type="Gene3D" id="1.20.5.4130">
    <property type="match status" value="1"/>
</dbReference>
<evidence type="ECO:0000256" key="5">
    <source>
        <dbReference type="ARBA" id="ARBA00022821"/>
    </source>
</evidence>
<dbReference type="Pfam" id="PF18052">
    <property type="entry name" value="Rx_N"/>
    <property type="match status" value="1"/>
</dbReference>
<dbReference type="InterPro" id="IPR027417">
    <property type="entry name" value="P-loop_NTPase"/>
</dbReference>
<name>A0ABD1U5J8_9LAMI</name>
<dbReference type="Pfam" id="PF00931">
    <property type="entry name" value="NB-ARC"/>
    <property type="match status" value="1"/>
</dbReference>
<keyword evidence="2" id="KW-0433">Leucine-rich repeat</keyword>
<protein>
    <submittedName>
        <fullName evidence="9">Disease resistance RPP13-like protein 1</fullName>
    </submittedName>
</protein>
<dbReference type="GO" id="GO:0005524">
    <property type="term" value="F:ATP binding"/>
    <property type="evidence" value="ECO:0007669"/>
    <property type="project" value="UniProtKB-KW"/>
</dbReference>
<evidence type="ECO:0000256" key="6">
    <source>
        <dbReference type="ARBA" id="ARBA00022840"/>
    </source>
</evidence>
<dbReference type="PANTHER" id="PTHR36766:SF70">
    <property type="entry name" value="DISEASE RESISTANCE PROTEIN RGA4"/>
    <property type="match status" value="1"/>
</dbReference>
<dbReference type="AlphaFoldDB" id="A0ABD1U5J8"/>
<dbReference type="Gene3D" id="3.40.50.300">
    <property type="entry name" value="P-loop containing nucleotide triphosphate hydrolases"/>
    <property type="match status" value="1"/>
</dbReference>